<proteinExistence type="predicted"/>
<dbReference type="Proteomes" id="UP001589587">
    <property type="component" value="Unassembled WGS sequence"/>
</dbReference>
<dbReference type="RefSeq" id="WP_378373966.1">
    <property type="nucleotide sequence ID" value="NZ_JBHMAS010000004.1"/>
</dbReference>
<keyword evidence="1" id="KW-0489">Methyltransferase</keyword>
<reference evidence="1 2" key="1">
    <citation type="submission" date="2024-09" db="EMBL/GenBank/DDBJ databases">
        <authorList>
            <person name="Sun Q."/>
            <person name="Mori K."/>
        </authorList>
    </citation>
    <scope>NUCLEOTIDE SEQUENCE [LARGE SCALE GENOMIC DNA]</scope>
    <source>
        <strain evidence="1 2">JCM 11411</strain>
    </source>
</reference>
<protein>
    <submittedName>
        <fullName evidence="1">DNA methylase</fullName>
    </submittedName>
</protein>
<evidence type="ECO:0000313" key="2">
    <source>
        <dbReference type="Proteomes" id="UP001589587"/>
    </source>
</evidence>
<dbReference type="GO" id="GO:0032259">
    <property type="term" value="P:methylation"/>
    <property type="evidence" value="ECO:0007669"/>
    <property type="project" value="UniProtKB-KW"/>
</dbReference>
<keyword evidence="2" id="KW-1185">Reference proteome</keyword>
<dbReference type="SUPFAM" id="SSF53335">
    <property type="entry name" value="S-adenosyl-L-methionine-dependent methyltransferases"/>
    <property type="match status" value="1"/>
</dbReference>
<dbReference type="EMBL" id="JBHMAS010000004">
    <property type="protein sequence ID" value="MFB9778867.1"/>
    <property type="molecule type" value="Genomic_DNA"/>
</dbReference>
<sequence length="222" mass="24337">MSLNILDLFSAAGGAARGYQNAGFHVTGVDINPQPNYAGDTFIQGDALEYLAAHGHEYDAVHGSPPCQASCTLIKGNQKATAGNHINLIPATRAAFAKLTVPTIIENVQGSDLRRDLTLCGEMFGLGVIRHRYFEVTGFEVTQPTHRKHRGRVRGWRHGTYYDGPYVAPYGKGGGKGTLDEWREAMEVPWMETHQEITECIPPKFTELIGRQLMAQLVGVAE</sequence>
<organism evidence="1 2">
    <name type="scientific">Rhodococcus baikonurensis</name>
    <dbReference type="NCBI Taxonomy" id="172041"/>
    <lineage>
        <taxon>Bacteria</taxon>
        <taxon>Bacillati</taxon>
        <taxon>Actinomycetota</taxon>
        <taxon>Actinomycetes</taxon>
        <taxon>Mycobacteriales</taxon>
        <taxon>Nocardiaceae</taxon>
        <taxon>Rhodococcus</taxon>
        <taxon>Rhodococcus erythropolis group</taxon>
    </lineage>
</organism>
<comment type="caution">
    <text evidence="1">The sequence shown here is derived from an EMBL/GenBank/DDBJ whole genome shotgun (WGS) entry which is preliminary data.</text>
</comment>
<gene>
    <name evidence="1" type="ORF">ACFFQ6_04195</name>
</gene>
<name>A0ABV5XA83_9NOCA</name>
<keyword evidence="1" id="KW-0808">Transferase</keyword>
<dbReference type="InterPro" id="IPR029063">
    <property type="entry name" value="SAM-dependent_MTases_sf"/>
</dbReference>
<dbReference type="GO" id="GO:0008168">
    <property type="term" value="F:methyltransferase activity"/>
    <property type="evidence" value="ECO:0007669"/>
    <property type="project" value="UniProtKB-KW"/>
</dbReference>
<accession>A0ABV5XA83</accession>
<evidence type="ECO:0000313" key="1">
    <source>
        <dbReference type="EMBL" id="MFB9778867.1"/>
    </source>
</evidence>
<dbReference type="Gene3D" id="3.40.50.150">
    <property type="entry name" value="Vaccinia Virus protein VP39"/>
    <property type="match status" value="1"/>
</dbReference>